<dbReference type="InterPro" id="IPR025737">
    <property type="entry name" value="FApF"/>
</dbReference>
<keyword evidence="3" id="KW-1185">Reference proteome</keyword>
<protein>
    <recommendedName>
        <fullName evidence="4">Phenol degradation protein meta</fullName>
    </recommendedName>
</protein>
<reference evidence="2 3" key="1">
    <citation type="submission" date="2015-11" db="EMBL/GenBank/DDBJ databases">
        <title>Draft Genome Sequence of the Strain BR 10303 (Bradyrhizobium sp.) isolated from nodules of Centrolobium paraense.</title>
        <authorList>
            <person name="Zelli J.E."/>
            <person name="Simoes-Araujo J.L."/>
            <person name="Barauna A.C."/>
            <person name="Silva K."/>
        </authorList>
    </citation>
    <scope>NUCLEOTIDE SEQUENCE [LARGE SCALE GENOMIC DNA]</scope>
    <source>
        <strain evidence="2 3">BR 10303</strain>
    </source>
</reference>
<dbReference type="EMBL" id="LNCU01000107">
    <property type="protein sequence ID" value="KWV48470.1"/>
    <property type="molecule type" value="Genomic_DNA"/>
</dbReference>
<dbReference type="AlphaFoldDB" id="A0A125Q6N5"/>
<feature type="signal peptide" evidence="1">
    <location>
        <begin position="1"/>
        <end position="25"/>
    </location>
</feature>
<evidence type="ECO:0000256" key="1">
    <source>
        <dbReference type="SAM" id="SignalP"/>
    </source>
</evidence>
<sequence>MRMKKKAAIAVAAFVLPTITTGAHAFEFGAAAALQKPGVALGAAAAAPPPGLYGFDQFFTYQGRLVGPGTPRDADGSASGTISSAAAHGFVYVPGWTFLGASYDAVAVVPFATLSVGPPVNFNSSGMHNSYFANELSWKLGDSGFFIKAGLGLYAPTGTQQGANGLANVGNPWWTFQPEFVVSYLKDGWNLTANVFDEINTANSITDYRSGDVLHAEFTATKTIGNWTIGPVAYYVGQITGDRSSAFYHDTIFVNRYDVWAAGGLLGYNFGPVQVSLWGTQELSATASGGTAGPPGIDTAAVAKGFSVFAQLNYRIWAPEEASPPKLSLFHK</sequence>
<accession>A0A125Q6N5</accession>
<name>A0A125Q6N5_9BRAD</name>
<evidence type="ECO:0000313" key="3">
    <source>
        <dbReference type="Proteomes" id="UP000057737"/>
    </source>
</evidence>
<organism evidence="2 3">
    <name type="scientific">Bradyrhizobium macuxiense</name>
    <dbReference type="NCBI Taxonomy" id="1755647"/>
    <lineage>
        <taxon>Bacteria</taxon>
        <taxon>Pseudomonadati</taxon>
        <taxon>Pseudomonadota</taxon>
        <taxon>Alphaproteobacteria</taxon>
        <taxon>Hyphomicrobiales</taxon>
        <taxon>Nitrobacteraceae</taxon>
        <taxon>Bradyrhizobium</taxon>
    </lineage>
</organism>
<keyword evidence="1" id="KW-0732">Signal</keyword>
<evidence type="ECO:0008006" key="4">
    <source>
        <dbReference type="Google" id="ProtNLM"/>
    </source>
</evidence>
<comment type="caution">
    <text evidence="2">The sequence shown here is derived from an EMBL/GenBank/DDBJ whole genome shotgun (WGS) entry which is preliminary data.</text>
</comment>
<feature type="chain" id="PRO_5007178930" description="Phenol degradation protein meta" evidence="1">
    <location>
        <begin position="26"/>
        <end position="332"/>
    </location>
</feature>
<gene>
    <name evidence="2" type="ORF">AS156_18525</name>
</gene>
<dbReference type="Proteomes" id="UP000057737">
    <property type="component" value="Unassembled WGS sequence"/>
</dbReference>
<dbReference type="Pfam" id="PF13557">
    <property type="entry name" value="Phenol_MetA_deg"/>
    <property type="match status" value="1"/>
</dbReference>
<proteinExistence type="predicted"/>
<evidence type="ECO:0000313" key="2">
    <source>
        <dbReference type="EMBL" id="KWV48470.1"/>
    </source>
</evidence>